<dbReference type="InterPro" id="IPR036291">
    <property type="entry name" value="NAD(P)-bd_dom_sf"/>
</dbReference>
<dbReference type="PANTHER" id="PTHR43355">
    <property type="entry name" value="FLAVIN REDUCTASE (NADPH)"/>
    <property type="match status" value="1"/>
</dbReference>
<dbReference type="InterPro" id="IPR051606">
    <property type="entry name" value="Polyketide_Oxido-like"/>
</dbReference>
<gene>
    <name evidence="2" type="ORF">E0485_03155</name>
</gene>
<name>A0A4R4EKA5_9BACL</name>
<accession>A0A4R4EKA5</accession>
<dbReference type="SUPFAM" id="SSF51735">
    <property type="entry name" value="NAD(P)-binding Rossmann-fold domains"/>
    <property type="match status" value="1"/>
</dbReference>
<evidence type="ECO:0000313" key="3">
    <source>
        <dbReference type="Proteomes" id="UP000295418"/>
    </source>
</evidence>
<comment type="caution">
    <text evidence="2">The sequence shown here is derived from an EMBL/GenBank/DDBJ whole genome shotgun (WGS) entry which is preliminary data.</text>
</comment>
<dbReference type="OrthoDB" id="9785372at2"/>
<dbReference type="AlphaFoldDB" id="A0A4R4EKA5"/>
<dbReference type="Pfam" id="PF13460">
    <property type="entry name" value="NAD_binding_10"/>
    <property type="match status" value="1"/>
</dbReference>
<dbReference type="EMBL" id="SKFG01000002">
    <property type="protein sequence ID" value="TCZ79883.1"/>
    <property type="molecule type" value="Genomic_DNA"/>
</dbReference>
<dbReference type="CDD" id="cd05244">
    <property type="entry name" value="BVR-B_like_SDR_a"/>
    <property type="match status" value="1"/>
</dbReference>
<dbReference type="PANTHER" id="PTHR43355:SF2">
    <property type="entry name" value="FLAVIN REDUCTASE (NADPH)"/>
    <property type="match status" value="1"/>
</dbReference>
<evidence type="ECO:0000313" key="2">
    <source>
        <dbReference type="EMBL" id="TCZ79883.1"/>
    </source>
</evidence>
<dbReference type="RefSeq" id="WP_132416527.1">
    <property type="nucleotide sequence ID" value="NZ_SKFG01000002.1"/>
</dbReference>
<dbReference type="Gene3D" id="3.40.50.720">
    <property type="entry name" value="NAD(P)-binding Rossmann-like Domain"/>
    <property type="match status" value="1"/>
</dbReference>
<proteinExistence type="predicted"/>
<evidence type="ECO:0000259" key="1">
    <source>
        <dbReference type="Pfam" id="PF13460"/>
    </source>
</evidence>
<dbReference type="InterPro" id="IPR016040">
    <property type="entry name" value="NAD(P)-bd_dom"/>
</dbReference>
<reference evidence="2 3" key="1">
    <citation type="submission" date="2019-03" db="EMBL/GenBank/DDBJ databases">
        <authorList>
            <person name="Kim M.K.M."/>
        </authorList>
    </citation>
    <scope>NUCLEOTIDE SEQUENCE [LARGE SCALE GENOMIC DNA]</scope>
    <source>
        <strain evidence="2 3">18JY21-1</strain>
    </source>
</reference>
<dbReference type="Proteomes" id="UP000295418">
    <property type="component" value="Unassembled WGS sequence"/>
</dbReference>
<feature type="domain" description="NAD(P)-binding" evidence="1">
    <location>
        <begin position="7"/>
        <end position="194"/>
    </location>
</feature>
<sequence>MKIAVIGATGKSGNLIVQEALSRGHEVTAIVRDARKLGETKVNVLEKDLFDLTFDDLQDQDVIIDAFAAWTPDTLVLHQTSLKYLADVLSGKPNRLLVVGGAGSLYVNPEHTVRLLDTPDFPDAYKALASNMGKGLDALKLRSDVNWTYVSPAAAFVADGERTGSYKAGGEELIVNSQGESVISYADYAIAMIDEAENGNHIRARFTVVSK</sequence>
<protein>
    <submittedName>
        <fullName evidence="2">NAD(P)-dependent oxidoreductase</fullName>
    </submittedName>
</protein>
<organism evidence="2 3">
    <name type="scientific">Paenibacillus albiflavus</name>
    <dbReference type="NCBI Taxonomy" id="2545760"/>
    <lineage>
        <taxon>Bacteria</taxon>
        <taxon>Bacillati</taxon>
        <taxon>Bacillota</taxon>
        <taxon>Bacilli</taxon>
        <taxon>Bacillales</taxon>
        <taxon>Paenibacillaceae</taxon>
        <taxon>Paenibacillus</taxon>
    </lineage>
</organism>
<keyword evidence="3" id="KW-1185">Reference proteome</keyword>
<dbReference type="GO" id="GO:0016646">
    <property type="term" value="F:oxidoreductase activity, acting on the CH-NH group of donors, NAD or NADP as acceptor"/>
    <property type="evidence" value="ECO:0007669"/>
    <property type="project" value="TreeGrafter"/>
</dbReference>